<dbReference type="InterPro" id="IPR006162">
    <property type="entry name" value="Ppantetheine_attach_site"/>
</dbReference>
<dbReference type="PROSITE" id="PS50075">
    <property type="entry name" value="CARRIER"/>
    <property type="match status" value="1"/>
</dbReference>
<sequence length="73" mass="7963">MLAALKALYAQALEYPEEVFSPDVELEADLGVDSLKQTELLARVADEYGLPETLDGFRVTDHGTLAQIADLVI</sequence>
<dbReference type="EMBL" id="LGUV01000312">
    <property type="protein sequence ID" value="KOG48043.1"/>
    <property type="molecule type" value="Genomic_DNA"/>
</dbReference>
<dbReference type="InterPro" id="IPR009081">
    <property type="entry name" value="PP-bd_ACP"/>
</dbReference>
<proteinExistence type="predicted"/>
<keyword evidence="2" id="KW-0597">Phosphoprotein</keyword>
<name>A0A0L8MCC2_STRVG</name>
<feature type="domain" description="Carrier" evidence="3">
    <location>
        <begin position="1"/>
        <end position="73"/>
    </location>
</feature>
<reference evidence="5" key="1">
    <citation type="submission" date="2015-07" db="EMBL/GenBank/DDBJ databases">
        <authorList>
            <consortium name="Consortium for Microbial Forensics and Genomics (microFORGE)"/>
            <person name="Knight B.M."/>
            <person name="Roberts D.P."/>
            <person name="Lin D."/>
            <person name="Hari K."/>
            <person name="Fletcher J."/>
            <person name="Melcher U."/>
            <person name="Blagden T."/>
            <person name="Winegar R.A."/>
        </authorList>
    </citation>
    <scope>NUCLEOTIDE SEQUENCE [LARGE SCALE GENOMIC DNA]</scope>
    <source>
        <strain evidence="5">NRRL B-1447</strain>
    </source>
</reference>
<dbReference type="PROSITE" id="PS00012">
    <property type="entry name" value="PHOSPHOPANTETHEINE"/>
    <property type="match status" value="1"/>
</dbReference>
<evidence type="ECO:0000313" key="4">
    <source>
        <dbReference type="EMBL" id="KOG48043.1"/>
    </source>
</evidence>
<dbReference type="Gene3D" id="1.10.1200.10">
    <property type="entry name" value="ACP-like"/>
    <property type="match status" value="1"/>
</dbReference>
<keyword evidence="1" id="KW-0596">Phosphopantetheine</keyword>
<dbReference type="PATRIC" id="fig|1961.12.peg.4907"/>
<evidence type="ECO:0000313" key="5">
    <source>
        <dbReference type="Proteomes" id="UP000037084"/>
    </source>
</evidence>
<dbReference type="SUPFAM" id="SSF47336">
    <property type="entry name" value="ACP-like"/>
    <property type="match status" value="1"/>
</dbReference>
<feature type="non-terminal residue" evidence="4">
    <location>
        <position position="73"/>
    </location>
</feature>
<organism evidence="4 5">
    <name type="scientific">Streptomyces virginiae</name>
    <name type="common">Streptomyces cinnamonensis</name>
    <dbReference type="NCBI Taxonomy" id="1961"/>
    <lineage>
        <taxon>Bacteria</taxon>
        <taxon>Bacillati</taxon>
        <taxon>Actinomycetota</taxon>
        <taxon>Actinomycetes</taxon>
        <taxon>Kitasatosporales</taxon>
        <taxon>Streptomycetaceae</taxon>
        <taxon>Streptomyces</taxon>
    </lineage>
</organism>
<comment type="caution">
    <text evidence="4">The sequence shown here is derived from an EMBL/GenBank/DDBJ whole genome shotgun (WGS) entry which is preliminary data.</text>
</comment>
<dbReference type="Pfam" id="PF00550">
    <property type="entry name" value="PP-binding"/>
    <property type="match status" value="1"/>
</dbReference>
<dbReference type="InterPro" id="IPR036736">
    <property type="entry name" value="ACP-like_sf"/>
</dbReference>
<evidence type="ECO:0000256" key="1">
    <source>
        <dbReference type="ARBA" id="ARBA00022450"/>
    </source>
</evidence>
<evidence type="ECO:0000259" key="3">
    <source>
        <dbReference type="PROSITE" id="PS50075"/>
    </source>
</evidence>
<evidence type="ECO:0000256" key="2">
    <source>
        <dbReference type="ARBA" id="ARBA00022553"/>
    </source>
</evidence>
<accession>A0A0L8MCC2</accession>
<dbReference type="AlphaFoldDB" id="A0A0L8MCC2"/>
<gene>
    <name evidence="4" type="ORF">ADK75_21795</name>
</gene>
<dbReference type="Proteomes" id="UP000037084">
    <property type="component" value="Unassembled WGS sequence"/>
</dbReference>
<protein>
    <submittedName>
        <fullName evidence="4">Beta-ketoacyl synthase</fullName>
    </submittedName>
</protein>